<dbReference type="SUPFAM" id="SSF82771">
    <property type="entry name" value="GIY-YIG endonuclease"/>
    <property type="match status" value="1"/>
</dbReference>
<dbReference type="Pfam" id="PF01541">
    <property type="entry name" value="GIY-YIG"/>
    <property type="match status" value="1"/>
</dbReference>
<sequence>MSYWVYIMTNAYKYVLYIGVTNDLARRYQEHKNGMSEGFTKKYNCHYLVYYEEYQMVNDAIAREKQLKKWSREKKYTLIRRLNPRMEDLGIYIL</sequence>
<dbReference type="CDD" id="cd10448">
    <property type="entry name" value="GIY-YIG_unchar_3"/>
    <property type="match status" value="1"/>
</dbReference>
<reference evidence="3" key="1">
    <citation type="journal article" date="2021" name="PeerJ">
        <title>Extensive microbial diversity within the chicken gut microbiome revealed by metagenomics and culture.</title>
        <authorList>
            <person name="Gilroy R."/>
            <person name="Ravi A."/>
            <person name="Getino M."/>
            <person name="Pursley I."/>
            <person name="Horton D.L."/>
            <person name="Alikhan N.F."/>
            <person name="Baker D."/>
            <person name="Gharbi K."/>
            <person name="Hall N."/>
            <person name="Watson M."/>
            <person name="Adriaenssens E.M."/>
            <person name="Foster-Nyarko E."/>
            <person name="Jarju S."/>
            <person name="Secka A."/>
            <person name="Antonio M."/>
            <person name="Oren A."/>
            <person name="Chaudhuri R.R."/>
            <person name="La Ragione R."/>
            <person name="Hildebrand F."/>
            <person name="Pallen M.J."/>
        </authorList>
    </citation>
    <scope>NUCLEOTIDE SEQUENCE</scope>
    <source>
        <strain evidence="3">B3-3758</strain>
    </source>
</reference>
<accession>A0A9E2NMV5</accession>
<name>A0A9E2NMV5_9BACE</name>
<dbReference type="Proteomes" id="UP000824236">
    <property type="component" value="Unassembled WGS sequence"/>
</dbReference>
<dbReference type="SMART" id="SM00465">
    <property type="entry name" value="GIYc"/>
    <property type="match status" value="1"/>
</dbReference>
<evidence type="ECO:0000256" key="1">
    <source>
        <dbReference type="ARBA" id="ARBA00007435"/>
    </source>
</evidence>
<dbReference type="Gene3D" id="3.40.1440.10">
    <property type="entry name" value="GIY-YIG endonuclease"/>
    <property type="match status" value="1"/>
</dbReference>
<dbReference type="PANTHER" id="PTHR34477:SF5">
    <property type="entry name" value="BSL5627 PROTEIN"/>
    <property type="match status" value="1"/>
</dbReference>
<reference evidence="3" key="2">
    <citation type="submission" date="2021-04" db="EMBL/GenBank/DDBJ databases">
        <authorList>
            <person name="Gilroy R."/>
        </authorList>
    </citation>
    <scope>NUCLEOTIDE SEQUENCE</scope>
    <source>
        <strain evidence="3">B3-3758</strain>
    </source>
</reference>
<gene>
    <name evidence="3" type="ORF">H9791_02335</name>
</gene>
<dbReference type="PANTHER" id="PTHR34477">
    <property type="entry name" value="UPF0213 PROTEIN YHBQ"/>
    <property type="match status" value="1"/>
</dbReference>
<protein>
    <submittedName>
        <fullName evidence="3">GIY-YIG nuclease family protein</fullName>
    </submittedName>
</protein>
<proteinExistence type="inferred from homology"/>
<evidence type="ECO:0000313" key="4">
    <source>
        <dbReference type="Proteomes" id="UP000824236"/>
    </source>
</evidence>
<dbReference type="EMBL" id="JAHLFO010000023">
    <property type="protein sequence ID" value="MBU3813333.1"/>
    <property type="molecule type" value="Genomic_DNA"/>
</dbReference>
<dbReference type="PROSITE" id="PS50164">
    <property type="entry name" value="GIY_YIG"/>
    <property type="match status" value="1"/>
</dbReference>
<feature type="domain" description="GIY-YIG" evidence="2">
    <location>
        <begin position="1"/>
        <end position="78"/>
    </location>
</feature>
<dbReference type="InterPro" id="IPR000305">
    <property type="entry name" value="GIY-YIG_endonuc"/>
</dbReference>
<dbReference type="InterPro" id="IPR050190">
    <property type="entry name" value="UPF0213_domain"/>
</dbReference>
<comment type="similarity">
    <text evidence="1">Belongs to the UPF0213 family.</text>
</comment>
<evidence type="ECO:0000313" key="3">
    <source>
        <dbReference type="EMBL" id="MBU3813333.1"/>
    </source>
</evidence>
<comment type="caution">
    <text evidence="3">The sequence shown here is derived from an EMBL/GenBank/DDBJ whole genome shotgun (WGS) entry which is preliminary data.</text>
</comment>
<organism evidence="3 4">
    <name type="scientific">Candidatus Bacteroides intestinipullorum</name>
    <dbReference type="NCBI Taxonomy" id="2838471"/>
    <lineage>
        <taxon>Bacteria</taxon>
        <taxon>Pseudomonadati</taxon>
        <taxon>Bacteroidota</taxon>
        <taxon>Bacteroidia</taxon>
        <taxon>Bacteroidales</taxon>
        <taxon>Bacteroidaceae</taxon>
        <taxon>Bacteroides</taxon>
    </lineage>
</organism>
<dbReference type="AlphaFoldDB" id="A0A9E2NMV5"/>
<evidence type="ECO:0000259" key="2">
    <source>
        <dbReference type="PROSITE" id="PS50164"/>
    </source>
</evidence>
<dbReference type="InterPro" id="IPR035901">
    <property type="entry name" value="GIY-YIG_endonuc_sf"/>
</dbReference>